<dbReference type="AlphaFoldDB" id="V2WR66"/>
<dbReference type="PANTHER" id="PTHR43047:SF66">
    <property type="entry name" value="HISKA"/>
    <property type="match status" value="1"/>
</dbReference>
<feature type="transmembrane region" description="Helical" evidence="5">
    <location>
        <begin position="168"/>
        <end position="192"/>
    </location>
</feature>
<dbReference type="InterPro" id="IPR004358">
    <property type="entry name" value="Sig_transdc_His_kin-like_C"/>
</dbReference>
<evidence type="ECO:0000313" key="8">
    <source>
        <dbReference type="Proteomes" id="UP000017559"/>
    </source>
</evidence>
<feature type="transmembrane region" description="Helical" evidence="5">
    <location>
        <begin position="227"/>
        <end position="245"/>
    </location>
</feature>
<evidence type="ECO:0000256" key="5">
    <source>
        <dbReference type="SAM" id="Phobius"/>
    </source>
</evidence>
<feature type="domain" description="Histidine kinase" evidence="6">
    <location>
        <begin position="320"/>
        <end position="614"/>
    </location>
</feature>
<evidence type="ECO:0000256" key="2">
    <source>
        <dbReference type="ARBA" id="ARBA00012438"/>
    </source>
</evidence>
<dbReference type="EC" id="2.7.13.3" evidence="2"/>
<feature type="transmembrane region" description="Helical" evidence="5">
    <location>
        <begin position="137"/>
        <end position="156"/>
    </location>
</feature>
<dbReference type="GO" id="GO:0000155">
    <property type="term" value="F:phosphorelay sensor kinase activity"/>
    <property type="evidence" value="ECO:0007669"/>
    <property type="project" value="TreeGrafter"/>
</dbReference>
<evidence type="ECO:0000256" key="1">
    <source>
        <dbReference type="ARBA" id="ARBA00000085"/>
    </source>
</evidence>
<feature type="transmembrane region" description="Helical" evidence="5">
    <location>
        <begin position="108"/>
        <end position="131"/>
    </location>
</feature>
<gene>
    <name evidence="7" type="ORF">Moror_16256</name>
</gene>
<dbReference type="Proteomes" id="UP000017559">
    <property type="component" value="Unassembled WGS sequence"/>
</dbReference>
<dbReference type="HOGENOM" id="CLU_399051_0_0_1"/>
<dbReference type="OrthoDB" id="60033at2759"/>
<dbReference type="SMART" id="SM00387">
    <property type="entry name" value="HATPase_c"/>
    <property type="match status" value="1"/>
</dbReference>
<keyword evidence="5" id="KW-1133">Transmembrane helix</keyword>
<evidence type="ECO:0000313" key="7">
    <source>
        <dbReference type="EMBL" id="ESK89338.1"/>
    </source>
</evidence>
<dbReference type="InterPro" id="IPR036890">
    <property type="entry name" value="HATPase_C_sf"/>
</dbReference>
<dbReference type="KEGG" id="mrr:Moror_16256"/>
<evidence type="ECO:0000256" key="3">
    <source>
        <dbReference type="ARBA" id="ARBA00022679"/>
    </source>
</evidence>
<feature type="transmembrane region" description="Helical" evidence="5">
    <location>
        <begin position="251"/>
        <end position="270"/>
    </location>
</feature>
<dbReference type="STRING" id="1381753.V2WR66"/>
<dbReference type="PRINTS" id="PR00344">
    <property type="entry name" value="BCTRLSENSOR"/>
</dbReference>
<keyword evidence="5" id="KW-0472">Membrane</keyword>
<dbReference type="SUPFAM" id="SSF55874">
    <property type="entry name" value="ATPase domain of HSP90 chaperone/DNA topoisomerase II/histidine kinase"/>
    <property type="match status" value="1"/>
</dbReference>
<evidence type="ECO:0000259" key="6">
    <source>
        <dbReference type="PROSITE" id="PS50109"/>
    </source>
</evidence>
<proteinExistence type="predicted"/>
<accession>V2WR66</accession>
<protein>
    <recommendedName>
        <fullName evidence="2">histidine kinase</fullName>
        <ecNumber evidence="2">2.7.13.3</ecNumber>
    </recommendedName>
</protein>
<dbReference type="EMBL" id="AWSO01000569">
    <property type="protein sequence ID" value="ESK89338.1"/>
    <property type="molecule type" value="Genomic_DNA"/>
</dbReference>
<name>V2WR66_MONRO</name>
<reference evidence="7 8" key="1">
    <citation type="journal article" date="2014" name="BMC Genomics">
        <title>Genome and secretome analysis of the hemibiotrophic fungal pathogen, Moniliophthora roreri, which causes frosty pod rot disease of cacao: mechanisms of the biotrophic and necrotrophic phases.</title>
        <authorList>
            <person name="Meinhardt L.W."/>
            <person name="Costa G.G.L."/>
            <person name="Thomazella D.P.T."/>
            <person name="Teixeira P.J.P.L."/>
            <person name="Carazzolle M.F."/>
            <person name="Schuster S.C."/>
            <person name="Carlson J.E."/>
            <person name="Guiltinan M.J."/>
            <person name="Mieczkowski P."/>
            <person name="Farmer A."/>
            <person name="Ramaraj T."/>
            <person name="Crozier J."/>
            <person name="Davis R.E."/>
            <person name="Shao J."/>
            <person name="Melnick R.L."/>
            <person name="Pereira G.A.G."/>
            <person name="Bailey B.A."/>
        </authorList>
    </citation>
    <scope>NUCLEOTIDE SEQUENCE [LARGE SCALE GENOMIC DNA]</scope>
    <source>
        <strain evidence="7 8">MCA 2997</strain>
    </source>
</reference>
<keyword evidence="3" id="KW-0808">Transferase</keyword>
<keyword evidence="8" id="KW-1185">Reference proteome</keyword>
<organism evidence="7 8">
    <name type="scientific">Moniliophthora roreri (strain MCA 2997)</name>
    <name type="common">Cocoa frosty pod rot fungus</name>
    <name type="synonym">Crinipellis roreri</name>
    <dbReference type="NCBI Taxonomy" id="1381753"/>
    <lineage>
        <taxon>Eukaryota</taxon>
        <taxon>Fungi</taxon>
        <taxon>Dikarya</taxon>
        <taxon>Basidiomycota</taxon>
        <taxon>Agaricomycotina</taxon>
        <taxon>Agaricomycetes</taxon>
        <taxon>Agaricomycetidae</taxon>
        <taxon>Agaricales</taxon>
        <taxon>Marasmiineae</taxon>
        <taxon>Marasmiaceae</taxon>
        <taxon>Moniliophthora</taxon>
    </lineage>
</organism>
<comment type="catalytic activity">
    <reaction evidence="1">
        <text>ATP + protein L-histidine = ADP + protein N-phospho-L-histidine.</text>
        <dbReference type="EC" id="2.7.13.3"/>
    </reaction>
</comment>
<sequence>MRRKTEDEQLGLQGEIDEIVVDRLWSQPTSRQSSENGDASSTHSSICSADRTTFQSQNAWILESPYNPYNFVRWRFWPKLYHFFSPRFADNAMEADYRREDWQQSKRLALVASVFFLVNWILGMSTIAKPVVLADQIYYYGIAPVLSLPLIFMCAYNWPRDHPIFYQCFLCCSAWAWSLYQVVFAYLCGYSGDRAFWTCGTKDFLQTFYYTTALQTIALFGTNLKRLPTTLGALIFLVMSAVLIIPTRGSWYRYVLNFIVFQGFLLYMHYEREMLARRFFRLRIEYKSQMERTQKAQANERKAADSKYRLTSYVFHDEVPLNTALLAVQNMAASGTIAKSQEIEFSALQGSLNMMSKVLNDVLDFNRMDSGKFESVSRPYAFHQVMRSLFMPLKLATDHRGLELVTNLDLNIDEVARRAAYTSMGEDPATIEKYLKELPSGEDNWGMVVGDETRLRQVVTNLANNACKFTPAGGKVTVTTRLVFPDEKTFQSEATAADGQIKSPYDDGLDLKIVESHISDASHDPTPQPDVLDRIIVRIEVSDTGCGIRPYDMIESKLFSAFNQTEQGRRQGGKGTGLGLALVRLIVKLSGGRLGVRSKVGHGSSFWVELPLGVGAKTFISPDDLAIPDQVMTSPKDNTFTELFKVASRGTGASILSSRGATEECDPARIREMQAQSGSVVYGLTVEGEP</sequence>
<dbReference type="GO" id="GO:0009927">
    <property type="term" value="F:histidine phosphotransfer kinase activity"/>
    <property type="evidence" value="ECO:0007669"/>
    <property type="project" value="TreeGrafter"/>
</dbReference>
<dbReference type="InterPro" id="IPR003594">
    <property type="entry name" value="HATPase_dom"/>
</dbReference>
<dbReference type="InterPro" id="IPR005467">
    <property type="entry name" value="His_kinase_dom"/>
</dbReference>
<keyword evidence="5" id="KW-0812">Transmembrane</keyword>
<comment type="caution">
    <text evidence="7">The sequence shown here is derived from an EMBL/GenBank/DDBJ whole genome shotgun (WGS) entry which is preliminary data.</text>
</comment>
<evidence type="ECO:0000256" key="4">
    <source>
        <dbReference type="ARBA" id="ARBA00022777"/>
    </source>
</evidence>
<dbReference type="GO" id="GO:0005886">
    <property type="term" value="C:plasma membrane"/>
    <property type="evidence" value="ECO:0007669"/>
    <property type="project" value="TreeGrafter"/>
</dbReference>
<dbReference type="PANTHER" id="PTHR43047">
    <property type="entry name" value="TWO-COMPONENT HISTIDINE PROTEIN KINASE"/>
    <property type="match status" value="1"/>
</dbReference>
<keyword evidence="4 7" id="KW-0418">Kinase</keyword>
<dbReference type="PROSITE" id="PS50109">
    <property type="entry name" value="HIS_KIN"/>
    <property type="match status" value="1"/>
</dbReference>
<dbReference type="Pfam" id="PF02518">
    <property type="entry name" value="HATPase_c"/>
    <property type="match status" value="1"/>
</dbReference>
<dbReference type="Gene3D" id="3.30.565.10">
    <property type="entry name" value="Histidine kinase-like ATPase, C-terminal domain"/>
    <property type="match status" value="1"/>
</dbReference>